<feature type="compositionally biased region" description="Basic and acidic residues" evidence="1">
    <location>
        <begin position="378"/>
        <end position="388"/>
    </location>
</feature>
<evidence type="ECO:0008006" key="4">
    <source>
        <dbReference type="Google" id="ProtNLM"/>
    </source>
</evidence>
<dbReference type="RefSeq" id="WP_345600730.1">
    <property type="nucleotide sequence ID" value="NZ_BAABLT010000016.1"/>
</dbReference>
<feature type="compositionally biased region" description="Gly residues" evidence="1">
    <location>
        <begin position="299"/>
        <end position="377"/>
    </location>
</feature>
<feature type="compositionally biased region" description="Polar residues" evidence="1">
    <location>
        <begin position="250"/>
        <end position="259"/>
    </location>
</feature>
<dbReference type="EMBL" id="JBHTIW010000021">
    <property type="protein sequence ID" value="MFD0922440.1"/>
    <property type="molecule type" value="Genomic_DNA"/>
</dbReference>
<sequence>MGRAKDYRNQMAGSPDATHLKKPMDTGVDKWDGVASSFGRMVEDIKKAINTAEGAHKGRAADAAQASINEITPHAQAAAETAKGVKGALEQQINNQNQAFEALPRQGEKLPDGKDVQLDPPQKGWVEDWGLDKFGPTSWMSDYEDKQQAFQATNDHAEAVMQRYQAQTNSVIGQVPEFKPVDQPAPPQQPPPGSGMPDASSHMAGSHMSTPSVSGSPAGTSSAWASGAGGGGGAGAVHLPSGGSSGVPAGTQSAWASTPSAPPGVVQGPDGTMYRQNPQTGEWERQNPYNGRWAPSPNGGPGGSGRAGGAGGAGGARGAGGFGRGGAGARGGGQIGAGGRAGAGGVGQGSAGSGSGSSASGGRGSGPMGGAGAGRGGQKGEDDQEHSRPSWLTEEEDVFTNDMQRVAPPVFGDWSNGGR</sequence>
<keyword evidence="3" id="KW-1185">Reference proteome</keyword>
<feature type="region of interest" description="Disordered" evidence="1">
    <location>
        <begin position="97"/>
        <end position="130"/>
    </location>
</feature>
<evidence type="ECO:0000313" key="2">
    <source>
        <dbReference type="EMBL" id="MFD0922440.1"/>
    </source>
</evidence>
<organism evidence="2 3">
    <name type="scientific">Saccharopolyspora rosea</name>
    <dbReference type="NCBI Taxonomy" id="524884"/>
    <lineage>
        <taxon>Bacteria</taxon>
        <taxon>Bacillati</taxon>
        <taxon>Actinomycetota</taxon>
        <taxon>Actinomycetes</taxon>
        <taxon>Pseudonocardiales</taxon>
        <taxon>Pseudonocardiaceae</taxon>
        <taxon>Saccharopolyspora</taxon>
    </lineage>
</organism>
<dbReference type="InterPro" id="IPR038332">
    <property type="entry name" value="PPE_sf"/>
</dbReference>
<protein>
    <recommendedName>
        <fullName evidence="4">PPE family protein</fullName>
    </recommendedName>
</protein>
<feature type="region of interest" description="Disordered" evidence="1">
    <location>
        <begin position="171"/>
        <end position="419"/>
    </location>
</feature>
<name>A0ABW3FYT2_9PSEU</name>
<evidence type="ECO:0000256" key="1">
    <source>
        <dbReference type="SAM" id="MobiDB-lite"/>
    </source>
</evidence>
<comment type="caution">
    <text evidence="2">The sequence shown here is derived from an EMBL/GenBank/DDBJ whole genome shotgun (WGS) entry which is preliminary data.</text>
</comment>
<feature type="compositionally biased region" description="Pro residues" evidence="1">
    <location>
        <begin position="183"/>
        <end position="194"/>
    </location>
</feature>
<reference evidence="3" key="1">
    <citation type="journal article" date="2019" name="Int. J. Syst. Evol. Microbiol.">
        <title>The Global Catalogue of Microorganisms (GCM) 10K type strain sequencing project: providing services to taxonomists for standard genome sequencing and annotation.</title>
        <authorList>
            <consortium name="The Broad Institute Genomics Platform"/>
            <consortium name="The Broad Institute Genome Sequencing Center for Infectious Disease"/>
            <person name="Wu L."/>
            <person name="Ma J."/>
        </authorList>
    </citation>
    <scope>NUCLEOTIDE SEQUENCE [LARGE SCALE GENOMIC DNA]</scope>
    <source>
        <strain evidence="3">CCUG 56401</strain>
    </source>
</reference>
<gene>
    <name evidence="2" type="ORF">ACFQ16_22065</name>
</gene>
<feature type="region of interest" description="Disordered" evidence="1">
    <location>
        <begin position="1"/>
        <end position="26"/>
    </location>
</feature>
<dbReference type="Gene3D" id="1.20.1260.20">
    <property type="entry name" value="PPE superfamily"/>
    <property type="match status" value="1"/>
</dbReference>
<evidence type="ECO:0000313" key="3">
    <source>
        <dbReference type="Proteomes" id="UP001597018"/>
    </source>
</evidence>
<feature type="compositionally biased region" description="Low complexity" evidence="1">
    <location>
        <begin position="214"/>
        <end position="226"/>
    </location>
</feature>
<feature type="compositionally biased region" description="Basic and acidic residues" evidence="1">
    <location>
        <begin position="106"/>
        <end position="117"/>
    </location>
</feature>
<dbReference type="Proteomes" id="UP001597018">
    <property type="component" value="Unassembled WGS sequence"/>
</dbReference>
<proteinExistence type="predicted"/>
<accession>A0ABW3FYT2</accession>